<gene>
    <name evidence="6" type="ORF">EHQ62_06615</name>
</gene>
<dbReference type="Pfam" id="PF00072">
    <property type="entry name" value="Response_reg"/>
    <property type="match status" value="1"/>
</dbReference>
<dbReference type="GO" id="GO:0003677">
    <property type="term" value="F:DNA binding"/>
    <property type="evidence" value="ECO:0007669"/>
    <property type="project" value="UniProtKB-KW"/>
</dbReference>
<dbReference type="SUPFAM" id="SSF46894">
    <property type="entry name" value="C-terminal effector domain of the bipartite response regulators"/>
    <property type="match status" value="1"/>
</dbReference>
<feature type="domain" description="HTH luxR-type" evidence="4">
    <location>
        <begin position="145"/>
        <end position="210"/>
    </location>
</feature>
<feature type="domain" description="Response regulatory" evidence="5">
    <location>
        <begin position="8"/>
        <end position="124"/>
    </location>
</feature>
<keyword evidence="7" id="KW-1185">Reference proteome</keyword>
<dbReference type="SMART" id="SM00421">
    <property type="entry name" value="HTH_LUXR"/>
    <property type="match status" value="1"/>
</dbReference>
<accession>A0A4Z1A6C1</accession>
<dbReference type="InterPro" id="IPR011006">
    <property type="entry name" value="CheY-like_superfamily"/>
</dbReference>
<evidence type="ECO:0000259" key="5">
    <source>
        <dbReference type="PROSITE" id="PS50110"/>
    </source>
</evidence>
<keyword evidence="1 3" id="KW-0597">Phosphoprotein</keyword>
<protein>
    <submittedName>
        <fullName evidence="6">DNA-binding response regulator</fullName>
    </submittedName>
</protein>
<dbReference type="SMART" id="SM00448">
    <property type="entry name" value="REC"/>
    <property type="match status" value="1"/>
</dbReference>
<evidence type="ECO:0000259" key="4">
    <source>
        <dbReference type="PROSITE" id="PS50043"/>
    </source>
</evidence>
<name>A0A4Z1A6C1_9LEPT</name>
<dbReference type="InterPro" id="IPR058245">
    <property type="entry name" value="NreC/VraR/RcsB-like_REC"/>
</dbReference>
<dbReference type="GO" id="GO:0000160">
    <property type="term" value="P:phosphorelay signal transduction system"/>
    <property type="evidence" value="ECO:0007669"/>
    <property type="project" value="InterPro"/>
</dbReference>
<dbReference type="PANTHER" id="PTHR43214:SF43">
    <property type="entry name" value="TWO-COMPONENT RESPONSE REGULATOR"/>
    <property type="match status" value="1"/>
</dbReference>
<dbReference type="InterPro" id="IPR001789">
    <property type="entry name" value="Sig_transdc_resp-reg_receiver"/>
</dbReference>
<feature type="modified residue" description="4-aspartylphosphate" evidence="3">
    <location>
        <position position="59"/>
    </location>
</feature>
<dbReference type="CDD" id="cd17535">
    <property type="entry name" value="REC_NarL-like"/>
    <property type="match status" value="1"/>
</dbReference>
<organism evidence="6 7">
    <name type="scientific">Leptospira jelokensis</name>
    <dbReference type="NCBI Taxonomy" id="2484931"/>
    <lineage>
        <taxon>Bacteria</taxon>
        <taxon>Pseudomonadati</taxon>
        <taxon>Spirochaetota</taxon>
        <taxon>Spirochaetia</taxon>
        <taxon>Leptospirales</taxon>
        <taxon>Leptospiraceae</taxon>
        <taxon>Leptospira</taxon>
    </lineage>
</organism>
<dbReference type="AlphaFoldDB" id="A0A4Z1A6C1"/>
<dbReference type="InterPro" id="IPR000792">
    <property type="entry name" value="Tscrpt_reg_LuxR_C"/>
</dbReference>
<dbReference type="PANTHER" id="PTHR43214">
    <property type="entry name" value="TWO-COMPONENT RESPONSE REGULATOR"/>
    <property type="match status" value="1"/>
</dbReference>
<dbReference type="Proteomes" id="UP000297567">
    <property type="component" value="Unassembled WGS sequence"/>
</dbReference>
<evidence type="ECO:0000256" key="1">
    <source>
        <dbReference type="ARBA" id="ARBA00022553"/>
    </source>
</evidence>
<dbReference type="PRINTS" id="PR00038">
    <property type="entry name" value="HTHLUXR"/>
</dbReference>
<dbReference type="InterPro" id="IPR039420">
    <property type="entry name" value="WalR-like"/>
</dbReference>
<dbReference type="PROSITE" id="PS50043">
    <property type="entry name" value="HTH_LUXR_2"/>
    <property type="match status" value="1"/>
</dbReference>
<dbReference type="EMBL" id="RQGH01000011">
    <property type="protein sequence ID" value="TGL72479.1"/>
    <property type="molecule type" value="Genomic_DNA"/>
</dbReference>
<reference evidence="6" key="1">
    <citation type="journal article" date="2019" name="PLoS Negl. Trop. Dis.">
        <title>Revisiting the worldwide diversity of Leptospira species in the environment.</title>
        <authorList>
            <person name="Vincent A.T."/>
            <person name="Schiettekatte O."/>
            <person name="Bourhy P."/>
            <person name="Veyrier F.J."/>
            <person name="Picardeau M."/>
        </authorList>
    </citation>
    <scope>NUCLEOTIDE SEQUENCE [LARGE SCALE GENOMIC DNA]</scope>
    <source>
        <strain evidence="6">201702451</strain>
    </source>
</reference>
<dbReference type="GO" id="GO:0006355">
    <property type="term" value="P:regulation of DNA-templated transcription"/>
    <property type="evidence" value="ECO:0007669"/>
    <property type="project" value="InterPro"/>
</dbReference>
<sequence>MKKNNLLKLGLVENQFEFQISFEVKTKELNIPVRLETWTSAEDFLKHGKKTDLDLLFVDIRLPQMDGIELIRIISEEIPDLKTAALTIADSEETIFAALRAGALGYLLKSELSDLNHIITTIMNGGAMITPTIALRMIHYFRTPNEKSEFELTNREKQVLLEIASGLSIHEAGKRLGISDNTLNTHLKTIYRKLRVRNRVQLIERARKLGFIK</sequence>
<proteinExistence type="predicted"/>
<evidence type="ECO:0000313" key="7">
    <source>
        <dbReference type="Proteomes" id="UP000297567"/>
    </source>
</evidence>
<evidence type="ECO:0000256" key="2">
    <source>
        <dbReference type="ARBA" id="ARBA00023125"/>
    </source>
</evidence>
<evidence type="ECO:0000256" key="3">
    <source>
        <dbReference type="PROSITE-ProRule" id="PRU00169"/>
    </source>
</evidence>
<dbReference type="Pfam" id="PF00196">
    <property type="entry name" value="GerE"/>
    <property type="match status" value="1"/>
</dbReference>
<keyword evidence="2 6" id="KW-0238">DNA-binding</keyword>
<evidence type="ECO:0000313" key="6">
    <source>
        <dbReference type="EMBL" id="TGL72479.1"/>
    </source>
</evidence>
<dbReference type="SUPFAM" id="SSF52172">
    <property type="entry name" value="CheY-like"/>
    <property type="match status" value="1"/>
</dbReference>
<dbReference type="CDD" id="cd06170">
    <property type="entry name" value="LuxR_C_like"/>
    <property type="match status" value="1"/>
</dbReference>
<dbReference type="PROSITE" id="PS50110">
    <property type="entry name" value="RESPONSE_REGULATORY"/>
    <property type="match status" value="1"/>
</dbReference>
<dbReference type="Gene3D" id="3.40.50.2300">
    <property type="match status" value="1"/>
</dbReference>
<dbReference type="RefSeq" id="WP_135641393.1">
    <property type="nucleotide sequence ID" value="NZ_RQGH01000011.1"/>
</dbReference>
<comment type="caution">
    <text evidence="6">The sequence shown here is derived from an EMBL/GenBank/DDBJ whole genome shotgun (WGS) entry which is preliminary data.</text>
</comment>
<dbReference type="InterPro" id="IPR016032">
    <property type="entry name" value="Sig_transdc_resp-reg_C-effctor"/>
</dbReference>